<dbReference type="PANTHER" id="PTHR38119">
    <property type="entry name" value="BTB DOMAIN-CONTAINING PROTEIN-RELATED"/>
    <property type="match status" value="1"/>
</dbReference>
<comment type="caution">
    <text evidence="1">The sequence shown here is derived from an EMBL/GenBank/DDBJ whole genome shotgun (WGS) entry which is preliminary data.</text>
</comment>
<name>A0AAJ0DH48_9PEZI</name>
<sequence>MSIGSFPNFTDGDVEILLSRHDKFVLHSHVLAKHSKWFESSLAERWKNRIPIDSSVPSTGSNAPVGRQTSDTSRLIRSYELRFDKGSDVGMLAATDDDKNARFVIGGPHWLSNLPTEHDNKILLCFNAHEEMLKAMYHVPFKVHTASGHLTQGFLEEVEPKTRALREVGIAYSCEEIVDSHIQQAFTTLYREAILADCTHEPAAMLEVAKRYKTDWIFKEAGAHLIGSSTAVWLNAEGHLHRLRYADLFFAKRADFMAQLDRTVLNLFIMRIDDNVDGRTTFLKLAVAYFRHWLAARIFEDDSTLLANYGEVFHKIAEGRYYDEEFEGNVNRYVRDMFDDGPKLSPDSRERVELEEQVSVVFDQAKHIVEEIVRIKTSAEVPDDVESGLPQALTFVEIEDADIPW</sequence>
<dbReference type="PANTHER" id="PTHR38119:SF1">
    <property type="entry name" value="BTB DOMAIN-CONTAINING PROTEIN"/>
    <property type="match status" value="1"/>
</dbReference>
<dbReference type="AlphaFoldDB" id="A0AAJ0DH48"/>
<proteinExistence type="predicted"/>
<keyword evidence="2" id="KW-1185">Reference proteome</keyword>
<reference evidence="1" key="1">
    <citation type="submission" date="2023-04" db="EMBL/GenBank/DDBJ databases">
        <title>Black Yeasts Isolated from many extreme environments.</title>
        <authorList>
            <person name="Coleine C."/>
            <person name="Stajich J.E."/>
            <person name="Selbmann L."/>
        </authorList>
    </citation>
    <scope>NUCLEOTIDE SEQUENCE</scope>
    <source>
        <strain evidence="1">CCFEE 5312</strain>
    </source>
</reference>
<protein>
    <recommendedName>
        <fullName evidence="3">BTB domain-containing protein</fullName>
    </recommendedName>
</protein>
<evidence type="ECO:0000313" key="2">
    <source>
        <dbReference type="Proteomes" id="UP001271007"/>
    </source>
</evidence>
<accession>A0AAJ0DH48</accession>
<dbReference type="EMBL" id="JAWDJX010000035">
    <property type="protein sequence ID" value="KAK3050038.1"/>
    <property type="molecule type" value="Genomic_DNA"/>
</dbReference>
<evidence type="ECO:0008006" key="3">
    <source>
        <dbReference type="Google" id="ProtNLM"/>
    </source>
</evidence>
<dbReference type="Proteomes" id="UP001271007">
    <property type="component" value="Unassembled WGS sequence"/>
</dbReference>
<organism evidence="1 2">
    <name type="scientific">Extremus antarcticus</name>
    <dbReference type="NCBI Taxonomy" id="702011"/>
    <lineage>
        <taxon>Eukaryota</taxon>
        <taxon>Fungi</taxon>
        <taxon>Dikarya</taxon>
        <taxon>Ascomycota</taxon>
        <taxon>Pezizomycotina</taxon>
        <taxon>Dothideomycetes</taxon>
        <taxon>Dothideomycetidae</taxon>
        <taxon>Mycosphaerellales</taxon>
        <taxon>Extremaceae</taxon>
        <taxon>Extremus</taxon>
    </lineage>
</organism>
<evidence type="ECO:0000313" key="1">
    <source>
        <dbReference type="EMBL" id="KAK3050038.1"/>
    </source>
</evidence>
<gene>
    <name evidence="1" type="ORF">LTR09_008693</name>
</gene>